<dbReference type="Proteomes" id="UP001630127">
    <property type="component" value="Unassembled WGS sequence"/>
</dbReference>
<evidence type="ECO:0000313" key="1">
    <source>
        <dbReference type="EMBL" id="KAL3537883.1"/>
    </source>
</evidence>
<reference evidence="1 2" key="1">
    <citation type="submission" date="2024-11" db="EMBL/GenBank/DDBJ databases">
        <title>A near-complete genome assembly of Cinchona calisaya.</title>
        <authorList>
            <person name="Lian D.C."/>
            <person name="Zhao X.W."/>
            <person name="Wei L."/>
        </authorList>
    </citation>
    <scope>NUCLEOTIDE SEQUENCE [LARGE SCALE GENOMIC DNA]</scope>
    <source>
        <tissue evidence="1">Nenye</tissue>
    </source>
</reference>
<comment type="caution">
    <text evidence="1">The sequence shown here is derived from an EMBL/GenBank/DDBJ whole genome shotgun (WGS) entry which is preliminary data.</text>
</comment>
<gene>
    <name evidence="1" type="ORF">ACH5RR_001249</name>
</gene>
<name>A0ABD3B3I3_9GENT</name>
<dbReference type="AlphaFoldDB" id="A0ABD3B3I3"/>
<evidence type="ECO:0000313" key="2">
    <source>
        <dbReference type="Proteomes" id="UP001630127"/>
    </source>
</evidence>
<sequence>MIPQTGQNKGKNCCAKITKAKRLRIWDLTRLGKAPSAKETSMVERRINLNSSASIVEIRVALFGNVLSPKIYWRNKICDLRSRKICRLPLDNIRKKLCYDG</sequence>
<accession>A0ABD3B3I3</accession>
<dbReference type="EMBL" id="JBJUIK010000001">
    <property type="protein sequence ID" value="KAL3537883.1"/>
    <property type="molecule type" value="Genomic_DNA"/>
</dbReference>
<keyword evidence="2" id="KW-1185">Reference proteome</keyword>
<proteinExistence type="predicted"/>
<protein>
    <submittedName>
        <fullName evidence="1">Uncharacterized protein</fullName>
    </submittedName>
</protein>
<organism evidence="1 2">
    <name type="scientific">Cinchona calisaya</name>
    <dbReference type="NCBI Taxonomy" id="153742"/>
    <lineage>
        <taxon>Eukaryota</taxon>
        <taxon>Viridiplantae</taxon>
        <taxon>Streptophyta</taxon>
        <taxon>Embryophyta</taxon>
        <taxon>Tracheophyta</taxon>
        <taxon>Spermatophyta</taxon>
        <taxon>Magnoliopsida</taxon>
        <taxon>eudicotyledons</taxon>
        <taxon>Gunneridae</taxon>
        <taxon>Pentapetalae</taxon>
        <taxon>asterids</taxon>
        <taxon>lamiids</taxon>
        <taxon>Gentianales</taxon>
        <taxon>Rubiaceae</taxon>
        <taxon>Cinchonoideae</taxon>
        <taxon>Cinchoneae</taxon>
        <taxon>Cinchona</taxon>
    </lineage>
</organism>